<evidence type="ECO:0000313" key="1">
    <source>
        <dbReference type="EMBL" id="GAG38242.1"/>
    </source>
</evidence>
<feature type="non-terminal residue" evidence="1">
    <location>
        <position position="1"/>
    </location>
</feature>
<accession>X0XSC8</accession>
<dbReference type="AlphaFoldDB" id="X0XSC8"/>
<protein>
    <submittedName>
        <fullName evidence="1">Uncharacterized protein</fullName>
    </submittedName>
</protein>
<organism evidence="1">
    <name type="scientific">marine sediment metagenome</name>
    <dbReference type="NCBI Taxonomy" id="412755"/>
    <lineage>
        <taxon>unclassified sequences</taxon>
        <taxon>metagenomes</taxon>
        <taxon>ecological metagenomes</taxon>
    </lineage>
</organism>
<proteinExistence type="predicted"/>
<comment type="caution">
    <text evidence="1">The sequence shown here is derived from an EMBL/GenBank/DDBJ whole genome shotgun (WGS) entry which is preliminary data.</text>
</comment>
<dbReference type="EMBL" id="BARS01040669">
    <property type="protein sequence ID" value="GAG38242.1"/>
    <property type="molecule type" value="Genomic_DNA"/>
</dbReference>
<sequence length="29" mass="3201">QHSQPVRAALVLLEERKEVDEISLLAKAG</sequence>
<gene>
    <name evidence="1" type="ORF">S01H1_61959</name>
</gene>
<reference evidence="1" key="1">
    <citation type="journal article" date="2014" name="Front. Microbiol.">
        <title>High frequency of phylogenetically diverse reductive dehalogenase-homologous genes in deep subseafloor sedimentary metagenomes.</title>
        <authorList>
            <person name="Kawai M."/>
            <person name="Futagami T."/>
            <person name="Toyoda A."/>
            <person name="Takaki Y."/>
            <person name="Nishi S."/>
            <person name="Hori S."/>
            <person name="Arai W."/>
            <person name="Tsubouchi T."/>
            <person name="Morono Y."/>
            <person name="Uchiyama I."/>
            <person name="Ito T."/>
            <person name="Fujiyama A."/>
            <person name="Inagaki F."/>
            <person name="Takami H."/>
        </authorList>
    </citation>
    <scope>NUCLEOTIDE SEQUENCE</scope>
    <source>
        <strain evidence="1">Expedition CK06-06</strain>
    </source>
</reference>
<name>X0XSC8_9ZZZZ</name>